<dbReference type="Gene3D" id="2.60.40.1260">
    <property type="entry name" value="Lamin Tail domain"/>
    <property type="match status" value="1"/>
</dbReference>
<feature type="compositionally biased region" description="Basic and acidic residues" evidence="1">
    <location>
        <begin position="193"/>
        <end position="207"/>
    </location>
</feature>
<evidence type="ECO:0000256" key="1">
    <source>
        <dbReference type="SAM" id="MobiDB-lite"/>
    </source>
</evidence>
<evidence type="ECO:0000313" key="3">
    <source>
        <dbReference type="EMBL" id="OGD39859.1"/>
    </source>
</evidence>
<name>A0A1F5CAF1_9BACT</name>
<dbReference type="GO" id="GO:0016788">
    <property type="term" value="F:hydrolase activity, acting on ester bonds"/>
    <property type="evidence" value="ECO:0007669"/>
    <property type="project" value="InterPro"/>
</dbReference>
<feature type="compositionally biased region" description="Basic and acidic residues" evidence="1">
    <location>
        <begin position="173"/>
        <end position="183"/>
    </location>
</feature>
<dbReference type="Pfam" id="PF00932">
    <property type="entry name" value="LTD"/>
    <property type="match status" value="2"/>
</dbReference>
<organism evidence="3 4">
    <name type="scientific">Candidatus Azambacteria bacterium RIFCSPLOWO2_02_FULL_44_14</name>
    <dbReference type="NCBI Taxonomy" id="1797306"/>
    <lineage>
        <taxon>Bacteria</taxon>
        <taxon>Candidatus Azamiibacteriota</taxon>
    </lineage>
</organism>
<feature type="compositionally biased region" description="Polar residues" evidence="1">
    <location>
        <begin position="643"/>
        <end position="655"/>
    </location>
</feature>
<dbReference type="SUPFAM" id="SSF48537">
    <property type="entry name" value="Phospholipase C/P1 nuclease"/>
    <property type="match status" value="1"/>
</dbReference>
<gene>
    <name evidence="3" type="ORF">A3I30_00430</name>
</gene>
<sequence length="1403" mass="154439">MMRRILTFLVVEALFSAFFVSDAIAYSIGTHAFLTKETIKFYNQNFSKNPVKDYLVNFVIDGARREDDAPRWVNHFYDPVNNRGLNDGVYNGLKSKDWAQDEKSQTKLVYRLSPFSVASILSAKETEKIESIFDKSNFTWQKALDLYAQGQTERAFYTLGHVIHLIQDASVPDHTRNDAHPPFDDGGSPYENWTKKFNQENPDKDLTGRLNNKKPVLLADLNVYFDEMAKYSNNNFYSKDSIDNYDKPRAIEFVDNKKLPSNYVYGVIKSNDDNYFLVLGKKKSDFVWYTESNSQGLDDAQLDDIIINDYWSRLSTKSVQYNAGIINLFFQEAEKTKAKYELEKSRKPFLSTLLSGFGSLFGNSNEEPIDEFGAADGFSFVTQLRSDGSVPKLENAVKENEKAEIKTEPEVKETETSIETEIVALNLQSVSPVNNPPAPTPQTISDSSSSPPPALTCGFNTNKFPTFQNLIINEVAWMGSANSPNDEWIELKNISGAPLDVSGWQIIDKGEQIKTTLEGKISSGNFYLLERSSDNSSPNVPADQIYAGPLGNSDEGLKLFNKNCDVIDQVMADPNWPAGDNAQKRSMERGADFSWHTYNGSGENGVLGTPKKENSQAAAQGSGNGGGGSGGGGNESPPPADNPTVQSDTSPSVNDASPAAPDELIILGGSDHILISEVLYNAEGNDAGKEFIELYNPTNSDKNLDDWSLESLSAGGSKTSLAKFGSKSDDSFIIKSHGFLLIGLNNYNGAPPEDIKRSGSLNNAGAAISLFDTEGNAIDAVSYDGSLPEGQSFERKAYQNGCVSAQGGGEYLGNGCDTDIVNDWEARVAPSPQNSQNLPEPRSAPQTIKNFNAAFSSGNLELNFNWDASFGFDGSATTYRLSEIIGTSTIFWEATASTSFAKKIKEIGRNYKFEIQAFDKDGLGSQAAEATVNAYSFLDSLFFYPAQNSTTTKYFLDLVWNQNPLIPFKLKHLASGQEPINNWQVLVFYKNTAAPAVQDIFWLDYTGNAPYKNWGLIAPGGFVVGYPNCLGGDYKTKGSALILPDGQNSCSPIAGNHASFSFNWPLLEDNRVSLEVSGENFLDSPPIENQDYISAAFYSFQPGYEPNNSTVSLVALDKTKYYFQDNTPDSKPPTAPPNLNFEYDQNQSLLKISWDKSTDPDSPDDSINYRLEYTDKAIAASDNFINIAVEPGAGYDFKLAAFDEKDNFSEPIFAAYEVPDTPPPFGITGIEWGEAEGATSTVLKLNFDRYPLSDSGKPLAVLFFFNQEPPLGYSFLDGDYRDGLSVGGNNSVLGFEYYPCDFGGSWLAKRSVGGLIFNNADCPEGTGALFMSRLLPAKINSGATEFSAQVLGEFKNGALTREEFDADDYVTLGFYELGPRNNQGRAYFQNISDYNKKIYFTRL</sequence>
<protein>
    <recommendedName>
        <fullName evidence="2">LTD domain-containing protein</fullName>
    </recommendedName>
</protein>
<dbReference type="Gene3D" id="1.10.575.10">
    <property type="entry name" value="P1 Nuclease"/>
    <property type="match status" value="1"/>
</dbReference>
<comment type="caution">
    <text evidence="3">The sequence shown here is derived from an EMBL/GenBank/DDBJ whole genome shotgun (WGS) entry which is preliminary data.</text>
</comment>
<dbReference type="InterPro" id="IPR001322">
    <property type="entry name" value="Lamin_tail_dom"/>
</dbReference>
<proteinExistence type="predicted"/>
<dbReference type="PROSITE" id="PS51841">
    <property type="entry name" value="LTD"/>
    <property type="match status" value="2"/>
</dbReference>
<dbReference type="EMBL" id="MEYV01000017">
    <property type="protein sequence ID" value="OGD39859.1"/>
    <property type="molecule type" value="Genomic_DNA"/>
</dbReference>
<evidence type="ECO:0000259" key="2">
    <source>
        <dbReference type="PROSITE" id="PS51841"/>
    </source>
</evidence>
<feature type="compositionally biased region" description="Gly residues" evidence="1">
    <location>
        <begin position="622"/>
        <end position="634"/>
    </location>
</feature>
<reference evidence="3 4" key="1">
    <citation type="journal article" date="2016" name="Nat. Commun.">
        <title>Thousands of microbial genomes shed light on interconnected biogeochemical processes in an aquifer system.</title>
        <authorList>
            <person name="Anantharaman K."/>
            <person name="Brown C.T."/>
            <person name="Hug L.A."/>
            <person name="Sharon I."/>
            <person name="Castelle C.J."/>
            <person name="Probst A.J."/>
            <person name="Thomas B.C."/>
            <person name="Singh A."/>
            <person name="Wilkins M.J."/>
            <person name="Karaoz U."/>
            <person name="Brodie E.L."/>
            <person name="Williams K.H."/>
            <person name="Hubbard S.S."/>
            <person name="Banfield J.F."/>
        </authorList>
    </citation>
    <scope>NUCLEOTIDE SEQUENCE [LARGE SCALE GENOMIC DNA]</scope>
</reference>
<feature type="region of interest" description="Disordered" evidence="1">
    <location>
        <begin position="593"/>
        <end position="659"/>
    </location>
</feature>
<feature type="domain" description="LTD" evidence="2">
    <location>
        <begin position="650"/>
        <end position="785"/>
    </location>
</feature>
<dbReference type="Proteomes" id="UP000177197">
    <property type="component" value="Unassembled WGS sequence"/>
</dbReference>
<evidence type="ECO:0000313" key="4">
    <source>
        <dbReference type="Proteomes" id="UP000177197"/>
    </source>
</evidence>
<dbReference type="InterPro" id="IPR036415">
    <property type="entry name" value="Lamin_tail_dom_sf"/>
</dbReference>
<accession>A0A1F5CAF1</accession>
<dbReference type="InterPro" id="IPR008947">
    <property type="entry name" value="PLipase_C/P1_nuclease_dom_sf"/>
</dbReference>
<feature type="region of interest" description="Disordered" evidence="1">
    <location>
        <begin position="173"/>
        <end position="209"/>
    </location>
</feature>
<feature type="region of interest" description="Disordered" evidence="1">
    <location>
        <begin position="430"/>
        <end position="453"/>
    </location>
</feature>
<feature type="domain" description="LTD" evidence="2">
    <location>
        <begin position="463"/>
        <end position="600"/>
    </location>
</feature>
<dbReference type="SUPFAM" id="SSF74853">
    <property type="entry name" value="Lamin A/C globular tail domain"/>
    <property type="match status" value="2"/>
</dbReference>